<evidence type="ECO:0000313" key="2">
    <source>
        <dbReference type="EMBL" id="KAF9449895.1"/>
    </source>
</evidence>
<sequence>MSTAQDNGEHEAKRVIRLDIPPRFFYVTGTAVVVGSAIGIVRGGRLAGMQFLAENVHRPPTTVEGWYFYNKTKNYKVMLGGLKGAGLESMRLGLATVGWVATEEGVERTGWGVVKDSCAGVVTGLAFAGVYGLPWKMTRRTAVLGLVAGSALDLLRWGRGTIEGVEGR</sequence>
<comment type="caution">
    <text evidence="2">The sequence shown here is derived from an EMBL/GenBank/DDBJ whole genome shotgun (WGS) entry which is preliminary data.</text>
</comment>
<dbReference type="OrthoDB" id="5584028at2759"/>
<dbReference type="Proteomes" id="UP000807342">
    <property type="component" value="Unassembled WGS sequence"/>
</dbReference>
<dbReference type="PANTHER" id="PTHR37852:SF1">
    <property type="entry name" value="HIG1 DOMAIN-CONTAINING PROTEIN"/>
    <property type="match status" value="1"/>
</dbReference>
<proteinExistence type="predicted"/>
<keyword evidence="1" id="KW-0472">Membrane</keyword>
<keyword evidence="3" id="KW-1185">Reference proteome</keyword>
<keyword evidence="1" id="KW-1133">Transmembrane helix</keyword>
<name>A0A9P5XFS7_9AGAR</name>
<organism evidence="2 3">
    <name type="scientific">Macrolepiota fuliginosa MF-IS2</name>
    <dbReference type="NCBI Taxonomy" id="1400762"/>
    <lineage>
        <taxon>Eukaryota</taxon>
        <taxon>Fungi</taxon>
        <taxon>Dikarya</taxon>
        <taxon>Basidiomycota</taxon>
        <taxon>Agaricomycotina</taxon>
        <taxon>Agaricomycetes</taxon>
        <taxon>Agaricomycetidae</taxon>
        <taxon>Agaricales</taxon>
        <taxon>Agaricineae</taxon>
        <taxon>Agaricaceae</taxon>
        <taxon>Macrolepiota</taxon>
    </lineage>
</organism>
<feature type="transmembrane region" description="Helical" evidence="1">
    <location>
        <begin position="24"/>
        <end position="41"/>
    </location>
</feature>
<gene>
    <name evidence="2" type="ORF">P691DRAFT_798747</name>
</gene>
<dbReference type="EMBL" id="MU151117">
    <property type="protein sequence ID" value="KAF9449895.1"/>
    <property type="molecule type" value="Genomic_DNA"/>
</dbReference>
<dbReference type="PANTHER" id="PTHR37852">
    <property type="entry name" value="YALI0B21208P"/>
    <property type="match status" value="1"/>
</dbReference>
<reference evidence="2" key="1">
    <citation type="submission" date="2020-11" db="EMBL/GenBank/DDBJ databases">
        <authorList>
            <consortium name="DOE Joint Genome Institute"/>
            <person name="Ahrendt S."/>
            <person name="Riley R."/>
            <person name="Andreopoulos W."/>
            <person name="Labutti K."/>
            <person name="Pangilinan J."/>
            <person name="Ruiz-Duenas F.J."/>
            <person name="Barrasa J.M."/>
            <person name="Sanchez-Garcia M."/>
            <person name="Camarero S."/>
            <person name="Miyauchi S."/>
            <person name="Serrano A."/>
            <person name="Linde D."/>
            <person name="Babiker R."/>
            <person name="Drula E."/>
            <person name="Ayuso-Fernandez I."/>
            <person name="Pacheco R."/>
            <person name="Padilla G."/>
            <person name="Ferreira P."/>
            <person name="Barriuso J."/>
            <person name="Kellner H."/>
            <person name="Castanera R."/>
            <person name="Alfaro M."/>
            <person name="Ramirez L."/>
            <person name="Pisabarro A.G."/>
            <person name="Kuo A."/>
            <person name="Tritt A."/>
            <person name="Lipzen A."/>
            <person name="He G."/>
            <person name="Yan M."/>
            <person name="Ng V."/>
            <person name="Cullen D."/>
            <person name="Martin F."/>
            <person name="Rosso M.-N."/>
            <person name="Henrissat B."/>
            <person name="Hibbett D."/>
            <person name="Martinez A.T."/>
            <person name="Grigoriev I.V."/>
        </authorList>
    </citation>
    <scope>NUCLEOTIDE SEQUENCE</scope>
    <source>
        <strain evidence="2">MF-IS2</strain>
    </source>
</reference>
<accession>A0A9P5XFS7</accession>
<protein>
    <submittedName>
        <fullName evidence="2">Uncharacterized protein</fullName>
    </submittedName>
</protein>
<evidence type="ECO:0000313" key="3">
    <source>
        <dbReference type="Proteomes" id="UP000807342"/>
    </source>
</evidence>
<evidence type="ECO:0000256" key="1">
    <source>
        <dbReference type="SAM" id="Phobius"/>
    </source>
</evidence>
<keyword evidence="1" id="KW-0812">Transmembrane</keyword>
<dbReference type="AlphaFoldDB" id="A0A9P5XFS7"/>